<evidence type="ECO:0000259" key="2">
    <source>
        <dbReference type="Pfam" id="PF13460"/>
    </source>
</evidence>
<accession>A0ABW3CRP7</accession>
<dbReference type="InterPro" id="IPR036291">
    <property type="entry name" value="NAD(P)-bd_dom_sf"/>
</dbReference>
<organism evidence="3 4">
    <name type="scientific">Actinomadura adrarensis</name>
    <dbReference type="NCBI Taxonomy" id="1819600"/>
    <lineage>
        <taxon>Bacteria</taxon>
        <taxon>Bacillati</taxon>
        <taxon>Actinomycetota</taxon>
        <taxon>Actinomycetes</taxon>
        <taxon>Streptosporangiales</taxon>
        <taxon>Thermomonosporaceae</taxon>
        <taxon>Actinomadura</taxon>
    </lineage>
</organism>
<reference evidence="4" key="1">
    <citation type="journal article" date="2019" name="Int. J. Syst. Evol. Microbiol.">
        <title>The Global Catalogue of Microorganisms (GCM) 10K type strain sequencing project: providing services to taxonomists for standard genome sequencing and annotation.</title>
        <authorList>
            <consortium name="The Broad Institute Genomics Platform"/>
            <consortium name="The Broad Institute Genome Sequencing Center for Infectious Disease"/>
            <person name="Wu L."/>
            <person name="Ma J."/>
        </authorList>
    </citation>
    <scope>NUCLEOTIDE SEQUENCE [LARGE SCALE GENOMIC DNA]</scope>
    <source>
        <strain evidence="4">JCM 31696</strain>
    </source>
</reference>
<dbReference type="SUPFAM" id="SSF51735">
    <property type="entry name" value="NAD(P)-binding Rossmann-fold domains"/>
    <property type="match status" value="1"/>
</dbReference>
<evidence type="ECO:0000313" key="3">
    <source>
        <dbReference type="EMBL" id="MFD0857096.1"/>
    </source>
</evidence>
<dbReference type="PANTHER" id="PTHR47129">
    <property type="entry name" value="QUINONE OXIDOREDUCTASE 2"/>
    <property type="match status" value="1"/>
</dbReference>
<sequence length="125" mass="12826">MILVTGISGALGRLVFDRLSEADGSEGSNPAGPVGMPGVVGGTRSGDGVATRRIDFDAPDTLREGFRGVDVLVVVSAGYAEDDIVLARHGAVVDAAAEAGVRHVIYTSLAGSGDRLTIALPHRWT</sequence>
<evidence type="ECO:0000313" key="4">
    <source>
        <dbReference type="Proteomes" id="UP001597083"/>
    </source>
</evidence>
<proteinExistence type="predicted"/>
<dbReference type="EMBL" id="JBHTIR010004354">
    <property type="protein sequence ID" value="MFD0857096.1"/>
    <property type="molecule type" value="Genomic_DNA"/>
</dbReference>
<feature type="non-terminal residue" evidence="3">
    <location>
        <position position="125"/>
    </location>
</feature>
<dbReference type="Proteomes" id="UP001597083">
    <property type="component" value="Unassembled WGS sequence"/>
</dbReference>
<feature type="domain" description="NAD(P)-binding" evidence="2">
    <location>
        <begin position="7"/>
        <end position="117"/>
    </location>
</feature>
<feature type="region of interest" description="Disordered" evidence="1">
    <location>
        <begin position="22"/>
        <end position="47"/>
    </location>
</feature>
<dbReference type="Gene3D" id="3.40.50.720">
    <property type="entry name" value="NAD(P)-binding Rossmann-like Domain"/>
    <property type="match status" value="1"/>
</dbReference>
<name>A0ABW3CRP7_9ACTN</name>
<comment type="caution">
    <text evidence="3">The sequence shown here is derived from an EMBL/GenBank/DDBJ whole genome shotgun (WGS) entry which is preliminary data.</text>
</comment>
<protein>
    <submittedName>
        <fullName evidence="3">NmrA family NAD(P)-binding protein</fullName>
    </submittedName>
</protein>
<dbReference type="PANTHER" id="PTHR47129:SF1">
    <property type="entry name" value="NMRA-LIKE DOMAIN-CONTAINING PROTEIN"/>
    <property type="match status" value="1"/>
</dbReference>
<dbReference type="InterPro" id="IPR052718">
    <property type="entry name" value="NmrA-type_oxidoreductase"/>
</dbReference>
<keyword evidence="4" id="KW-1185">Reference proteome</keyword>
<gene>
    <name evidence="3" type="ORF">ACFQ07_33120</name>
</gene>
<dbReference type="InterPro" id="IPR016040">
    <property type="entry name" value="NAD(P)-bd_dom"/>
</dbReference>
<evidence type="ECO:0000256" key="1">
    <source>
        <dbReference type="SAM" id="MobiDB-lite"/>
    </source>
</evidence>
<dbReference type="Pfam" id="PF13460">
    <property type="entry name" value="NAD_binding_10"/>
    <property type="match status" value="1"/>
</dbReference>